<dbReference type="Proteomes" id="UP000262832">
    <property type="component" value="Chromosome I"/>
</dbReference>
<name>A0ABM6YTK5_9VIBR</name>
<evidence type="ECO:0000313" key="1">
    <source>
        <dbReference type="EMBL" id="AXY00982.1"/>
    </source>
</evidence>
<proteinExistence type="predicted"/>
<keyword evidence="2" id="KW-1185">Reference proteome</keyword>
<protein>
    <recommendedName>
        <fullName evidence="3">Secreted protein</fullName>
    </recommendedName>
</protein>
<reference evidence="1 2" key="1">
    <citation type="submission" date="2018-08" db="EMBL/GenBank/DDBJ databases">
        <title>Genomic taxonomy of the Vibrionaceae family.</title>
        <authorList>
            <person name="Gomez-Gil B."/>
            <person name="Tanaka M."/>
            <person name="Sawabe T."/>
            <person name="Enciso-Ibarra K."/>
        </authorList>
    </citation>
    <scope>NUCLEOTIDE SEQUENCE [LARGE SCALE GENOMIC DNA]</scope>
    <source>
        <strain evidence="1 2">CAIM 1831</strain>
    </source>
</reference>
<dbReference type="RefSeq" id="WP_128810807.1">
    <property type="nucleotide sequence ID" value="NZ_CP032093.1"/>
</dbReference>
<evidence type="ECO:0008006" key="3">
    <source>
        <dbReference type="Google" id="ProtNLM"/>
    </source>
</evidence>
<evidence type="ECO:0000313" key="2">
    <source>
        <dbReference type="Proteomes" id="UP000262832"/>
    </source>
</evidence>
<accession>A0ABM6YTK5</accession>
<dbReference type="EMBL" id="CP032093">
    <property type="protein sequence ID" value="AXY00982.1"/>
    <property type="molecule type" value="Genomic_DNA"/>
</dbReference>
<sequence>MLCIFALAHFFTSLFKVALSDGGVLHFDVELHALKFTQQLKNCHLDSKNDGNVKMITNVIIYELSIFAPTQRIA</sequence>
<organism evidence="1 2">
    <name type="scientific">Vibrio alfacsensis</name>
    <dbReference type="NCBI Taxonomy" id="1074311"/>
    <lineage>
        <taxon>Bacteria</taxon>
        <taxon>Pseudomonadati</taxon>
        <taxon>Pseudomonadota</taxon>
        <taxon>Gammaproteobacteria</taxon>
        <taxon>Vibrionales</taxon>
        <taxon>Vibrionaceae</taxon>
        <taxon>Vibrio</taxon>
    </lineage>
</organism>
<gene>
    <name evidence="1" type="ORF">D1115_06800</name>
</gene>